<accession>A0ACB9YDK7</accession>
<keyword evidence="2" id="KW-1185">Reference proteome</keyword>
<sequence length="247" mass="29042">MEKIIRSLLFFKFTAFILLNWAYNFKNDLCNFNKCLDRKYNGDNKLDSKNYRLLAKYRPNKDSNIVISNDEMQNNGAYENLLISNNERGTKIKGKQSNRSSFNKAQYYTEVIDYNNGMFDGKHFHFAKKWVKKKDYDDFLEKNGRIGNIALKKIKFRNYGFVVVLFFLFFLLGIGHPVLEGLGYSKTVGEKIAKLLFEDNMATKVQPYMCLILFSVLIVILSVIIIIAFYKILRNNEKYKRIKLMTE</sequence>
<dbReference type="Proteomes" id="UP001056978">
    <property type="component" value="Chromosome 5"/>
</dbReference>
<gene>
    <name evidence="1" type="ORF">MKS88_001273</name>
</gene>
<proteinExistence type="predicted"/>
<protein>
    <submittedName>
        <fullName evidence="1">Fam-m protein</fullName>
    </submittedName>
</protein>
<comment type="caution">
    <text evidence="1">The sequence shown here is derived from an EMBL/GenBank/DDBJ whole genome shotgun (WGS) entry which is preliminary data.</text>
</comment>
<reference evidence="1" key="1">
    <citation type="submission" date="2022-06" db="EMBL/GenBank/DDBJ databases">
        <title>The First Complete Genome of the Simian Malaria Parasite Plasmodium brasilianum.</title>
        <authorList>
            <person name="Bajic M."/>
            <person name="Ravishankar S."/>
        </authorList>
    </citation>
    <scope>NUCLEOTIDE SEQUENCE</scope>
    <source>
        <strain evidence="1">Bolivian I</strain>
    </source>
</reference>
<evidence type="ECO:0000313" key="2">
    <source>
        <dbReference type="Proteomes" id="UP001056978"/>
    </source>
</evidence>
<dbReference type="EMBL" id="CM043773">
    <property type="protein sequence ID" value="KAI4839921.1"/>
    <property type="molecule type" value="Genomic_DNA"/>
</dbReference>
<evidence type="ECO:0000313" key="1">
    <source>
        <dbReference type="EMBL" id="KAI4839921.1"/>
    </source>
</evidence>
<name>A0ACB9YDK7_PLABR</name>
<organism evidence="1 2">
    <name type="scientific">Plasmodium brasilianum</name>
    <dbReference type="NCBI Taxonomy" id="5824"/>
    <lineage>
        <taxon>Eukaryota</taxon>
        <taxon>Sar</taxon>
        <taxon>Alveolata</taxon>
        <taxon>Apicomplexa</taxon>
        <taxon>Aconoidasida</taxon>
        <taxon>Haemosporida</taxon>
        <taxon>Plasmodiidae</taxon>
        <taxon>Plasmodium</taxon>
        <taxon>Plasmodium (Plasmodium)</taxon>
    </lineage>
</organism>